<protein>
    <submittedName>
        <fullName evidence="1">13159_t:CDS:1</fullName>
    </submittedName>
</protein>
<dbReference type="Proteomes" id="UP000789508">
    <property type="component" value="Unassembled WGS sequence"/>
</dbReference>
<name>A0A9N9IFH9_9GLOM</name>
<gene>
    <name evidence="1" type="ORF">ALEPTO_LOCUS12707</name>
</gene>
<evidence type="ECO:0000313" key="1">
    <source>
        <dbReference type="EMBL" id="CAG8733554.1"/>
    </source>
</evidence>
<dbReference type="AlphaFoldDB" id="A0A9N9IFH9"/>
<dbReference type="EMBL" id="CAJVPS010031628">
    <property type="protein sequence ID" value="CAG8733554.1"/>
    <property type="molecule type" value="Genomic_DNA"/>
</dbReference>
<keyword evidence="2" id="KW-1185">Reference proteome</keyword>
<comment type="caution">
    <text evidence="1">The sequence shown here is derived from an EMBL/GenBank/DDBJ whole genome shotgun (WGS) entry which is preliminary data.</text>
</comment>
<feature type="non-terminal residue" evidence="1">
    <location>
        <position position="137"/>
    </location>
</feature>
<proteinExistence type="predicted"/>
<reference evidence="1" key="1">
    <citation type="submission" date="2021-06" db="EMBL/GenBank/DDBJ databases">
        <authorList>
            <person name="Kallberg Y."/>
            <person name="Tangrot J."/>
            <person name="Rosling A."/>
        </authorList>
    </citation>
    <scope>NUCLEOTIDE SEQUENCE</scope>
    <source>
        <strain evidence="1">FL130A</strain>
    </source>
</reference>
<accession>A0A9N9IFH9</accession>
<evidence type="ECO:0000313" key="2">
    <source>
        <dbReference type="Proteomes" id="UP000789508"/>
    </source>
</evidence>
<sequence>MASPTLLAKKKKTKLTKNAECQVKLPTRGSYAAENLLSDLRRRELEALAAYNSEQEVTLRELTTKPDIYQTPPFIDEDKNNIIVNNPHVKEKKQHRAETFDTLNGKKPTGKQEINKEEFEKLQKSFTKGTARGSNAG</sequence>
<dbReference type="OrthoDB" id="76453at2759"/>
<organism evidence="1 2">
    <name type="scientific">Ambispora leptoticha</name>
    <dbReference type="NCBI Taxonomy" id="144679"/>
    <lineage>
        <taxon>Eukaryota</taxon>
        <taxon>Fungi</taxon>
        <taxon>Fungi incertae sedis</taxon>
        <taxon>Mucoromycota</taxon>
        <taxon>Glomeromycotina</taxon>
        <taxon>Glomeromycetes</taxon>
        <taxon>Archaeosporales</taxon>
        <taxon>Ambisporaceae</taxon>
        <taxon>Ambispora</taxon>
    </lineage>
</organism>